<protein>
    <recommendedName>
        <fullName evidence="1">TIP49 P-loop domain-containing protein</fullName>
    </recommendedName>
</protein>
<dbReference type="InterPro" id="IPR010339">
    <property type="entry name" value="TIP49_P-loop"/>
</dbReference>
<organism evidence="2 3">
    <name type="scientific">Daphnia pulex</name>
    <name type="common">Water flea</name>
    <dbReference type="NCBI Taxonomy" id="6669"/>
    <lineage>
        <taxon>Eukaryota</taxon>
        <taxon>Metazoa</taxon>
        <taxon>Ecdysozoa</taxon>
        <taxon>Arthropoda</taxon>
        <taxon>Crustacea</taxon>
        <taxon>Branchiopoda</taxon>
        <taxon>Diplostraca</taxon>
        <taxon>Cladocera</taxon>
        <taxon>Anomopoda</taxon>
        <taxon>Daphniidae</taxon>
        <taxon>Daphnia</taxon>
    </lineage>
</organism>
<dbReference type="Proteomes" id="UP000000305">
    <property type="component" value="Unassembled WGS sequence"/>
</dbReference>
<dbReference type="SUPFAM" id="SSF50249">
    <property type="entry name" value="Nucleic acid-binding proteins"/>
    <property type="match status" value="1"/>
</dbReference>
<dbReference type="InParanoid" id="E9HK02"/>
<name>E9HK02_DAPPU</name>
<feature type="domain" description="TIP49 P-loop" evidence="1">
    <location>
        <begin position="70"/>
        <end position="115"/>
    </location>
</feature>
<dbReference type="FunFam" id="2.40.50.360:FF:000006">
    <property type="entry name" value="RuvB-like helicase"/>
    <property type="match status" value="1"/>
</dbReference>
<dbReference type="EMBL" id="GL732666">
    <property type="protein sequence ID" value="EFX67907.1"/>
    <property type="molecule type" value="Genomic_DNA"/>
</dbReference>
<keyword evidence="3" id="KW-1185">Reference proteome</keyword>
<reference evidence="2 3" key="1">
    <citation type="journal article" date="2011" name="Science">
        <title>The ecoresponsive genome of Daphnia pulex.</title>
        <authorList>
            <person name="Colbourne J.K."/>
            <person name="Pfrender M.E."/>
            <person name="Gilbert D."/>
            <person name="Thomas W.K."/>
            <person name="Tucker A."/>
            <person name="Oakley T.H."/>
            <person name="Tokishita S."/>
            <person name="Aerts A."/>
            <person name="Arnold G.J."/>
            <person name="Basu M.K."/>
            <person name="Bauer D.J."/>
            <person name="Caceres C.E."/>
            <person name="Carmel L."/>
            <person name="Casola C."/>
            <person name="Choi J.H."/>
            <person name="Detter J.C."/>
            <person name="Dong Q."/>
            <person name="Dusheyko S."/>
            <person name="Eads B.D."/>
            <person name="Frohlich T."/>
            <person name="Geiler-Samerotte K.A."/>
            <person name="Gerlach D."/>
            <person name="Hatcher P."/>
            <person name="Jogdeo S."/>
            <person name="Krijgsveld J."/>
            <person name="Kriventseva E.V."/>
            <person name="Kultz D."/>
            <person name="Laforsch C."/>
            <person name="Lindquist E."/>
            <person name="Lopez J."/>
            <person name="Manak J.R."/>
            <person name="Muller J."/>
            <person name="Pangilinan J."/>
            <person name="Patwardhan R.P."/>
            <person name="Pitluck S."/>
            <person name="Pritham E.J."/>
            <person name="Rechtsteiner A."/>
            <person name="Rho M."/>
            <person name="Rogozin I.B."/>
            <person name="Sakarya O."/>
            <person name="Salamov A."/>
            <person name="Schaack S."/>
            <person name="Shapiro H."/>
            <person name="Shiga Y."/>
            <person name="Skalitzky C."/>
            <person name="Smith Z."/>
            <person name="Souvorov A."/>
            <person name="Sung W."/>
            <person name="Tang Z."/>
            <person name="Tsuchiya D."/>
            <person name="Tu H."/>
            <person name="Vos H."/>
            <person name="Wang M."/>
            <person name="Wolf Y.I."/>
            <person name="Yamagata H."/>
            <person name="Yamada T."/>
            <person name="Ye Y."/>
            <person name="Shaw J.R."/>
            <person name="Andrews J."/>
            <person name="Crease T.J."/>
            <person name="Tang H."/>
            <person name="Lucas S.M."/>
            <person name="Robertson H.M."/>
            <person name="Bork P."/>
            <person name="Koonin E.V."/>
            <person name="Zdobnov E.M."/>
            <person name="Grigoriev I.V."/>
            <person name="Lynch M."/>
            <person name="Boore J.L."/>
        </authorList>
    </citation>
    <scope>NUCLEOTIDE SEQUENCE [LARGE SCALE GENOMIC DNA]</scope>
</reference>
<dbReference type="Pfam" id="PF06068">
    <property type="entry name" value="TIP49"/>
    <property type="match status" value="1"/>
</dbReference>
<dbReference type="AlphaFoldDB" id="E9HK02"/>
<evidence type="ECO:0000313" key="3">
    <source>
        <dbReference type="Proteomes" id="UP000000305"/>
    </source>
</evidence>
<dbReference type="InterPro" id="IPR012340">
    <property type="entry name" value="NA-bd_OB-fold"/>
</dbReference>
<dbReference type="Gene3D" id="2.40.50.360">
    <property type="entry name" value="RuvB-like helicase, domain II"/>
    <property type="match status" value="1"/>
</dbReference>
<dbReference type="GO" id="GO:0005524">
    <property type="term" value="F:ATP binding"/>
    <property type="evidence" value="ECO:0007669"/>
    <property type="project" value="InterPro"/>
</dbReference>
<dbReference type="InterPro" id="IPR042487">
    <property type="entry name" value="RuvBL1/2_DNA/RNA_bd_dom"/>
</dbReference>
<gene>
    <name evidence="2" type="ORF">DAPPUDRAFT_115038</name>
</gene>
<dbReference type="OrthoDB" id="10060499at2759"/>
<dbReference type="eggNOG" id="KOG1942">
    <property type="taxonomic scope" value="Eukaryota"/>
</dbReference>
<dbReference type="KEGG" id="dpx:DAPPUDRAFT_115038"/>
<evidence type="ECO:0000313" key="2">
    <source>
        <dbReference type="EMBL" id="EFX67907.1"/>
    </source>
</evidence>
<proteinExistence type="predicted"/>
<accession>E9HK02</accession>
<dbReference type="STRING" id="6669.E9HK02"/>
<sequence length="154" mass="17179">MNACGLYRGLMRMADETIRGRRAKSHRAGAPTRFGLARRVILGLSGHHGMGWALHILGKGLVRNYDFQMIANLKSCKGRSLQKERVEIGDVIYIEAKSGAVKRQCQSATFATEFNQLSSLKICRSVKEESSSFSIKFGDCFQYLLIQPSLSGKY</sequence>
<dbReference type="HOGENOM" id="CLU_1706022_0_0_1"/>
<evidence type="ECO:0000259" key="1">
    <source>
        <dbReference type="Pfam" id="PF06068"/>
    </source>
</evidence>